<name>A0A1R3IND5_9ROSI</name>
<evidence type="ECO:0000313" key="1">
    <source>
        <dbReference type="EMBL" id="OMO84095.1"/>
    </source>
</evidence>
<proteinExistence type="predicted"/>
<accession>A0A1R3IND5</accession>
<keyword evidence="2" id="KW-1185">Reference proteome</keyword>
<dbReference type="AlphaFoldDB" id="A0A1R3IND5"/>
<organism evidence="1 2">
    <name type="scientific">Corchorus olitorius</name>
    <dbReference type="NCBI Taxonomy" id="93759"/>
    <lineage>
        <taxon>Eukaryota</taxon>
        <taxon>Viridiplantae</taxon>
        <taxon>Streptophyta</taxon>
        <taxon>Embryophyta</taxon>
        <taxon>Tracheophyta</taxon>
        <taxon>Spermatophyta</taxon>
        <taxon>Magnoliopsida</taxon>
        <taxon>eudicotyledons</taxon>
        <taxon>Gunneridae</taxon>
        <taxon>Pentapetalae</taxon>
        <taxon>rosids</taxon>
        <taxon>malvids</taxon>
        <taxon>Malvales</taxon>
        <taxon>Malvaceae</taxon>
        <taxon>Grewioideae</taxon>
        <taxon>Apeibeae</taxon>
        <taxon>Corchorus</taxon>
    </lineage>
</organism>
<sequence length="77" mass="7586">MGLIYAGMESGIVAATDRDDVWSGVAAGLGTGAIYRAARGGALGGLATVAVVAGNEKNSAIVVPPLNLSQTSIVIDN</sequence>
<protein>
    <submittedName>
        <fullName evidence="1">Mitochondrial inner membrane translocase subunit Tim17/Tim22/Tim23/peroxisomal protein PMP24</fullName>
    </submittedName>
</protein>
<dbReference type="EMBL" id="AWUE01017885">
    <property type="protein sequence ID" value="OMO84095.1"/>
    <property type="molecule type" value="Genomic_DNA"/>
</dbReference>
<gene>
    <name evidence="1" type="ORF">COLO4_22229</name>
</gene>
<comment type="caution">
    <text evidence="1">The sequence shown here is derived from an EMBL/GenBank/DDBJ whole genome shotgun (WGS) entry which is preliminary data.</text>
</comment>
<evidence type="ECO:0000313" key="2">
    <source>
        <dbReference type="Proteomes" id="UP000187203"/>
    </source>
</evidence>
<dbReference type="Proteomes" id="UP000187203">
    <property type="component" value="Unassembled WGS sequence"/>
</dbReference>
<dbReference type="STRING" id="93759.A0A1R3IND5"/>
<reference evidence="2" key="1">
    <citation type="submission" date="2013-09" db="EMBL/GenBank/DDBJ databases">
        <title>Corchorus olitorius genome sequencing.</title>
        <authorList>
            <person name="Alam M."/>
            <person name="Haque M.S."/>
            <person name="Islam M.S."/>
            <person name="Emdad E.M."/>
            <person name="Islam M.M."/>
            <person name="Ahmed B."/>
            <person name="Halim A."/>
            <person name="Hossen Q.M.M."/>
            <person name="Hossain M.Z."/>
            <person name="Ahmed R."/>
            <person name="Khan M.M."/>
            <person name="Islam R."/>
            <person name="Rashid M.M."/>
            <person name="Khan S.A."/>
            <person name="Rahman M.S."/>
            <person name="Alam M."/>
            <person name="Yahiya A.S."/>
            <person name="Khan M.S."/>
            <person name="Azam M.S."/>
            <person name="Haque T."/>
            <person name="Lashkar M.Z.H."/>
            <person name="Akhand A.I."/>
            <person name="Morshed G."/>
            <person name="Roy S."/>
            <person name="Uddin K.S."/>
            <person name="Rabeya T."/>
            <person name="Hossain A.S."/>
            <person name="Chowdhury A."/>
            <person name="Snigdha A.R."/>
            <person name="Mortoza M.S."/>
            <person name="Matin S.A."/>
            <person name="Hoque S.M.E."/>
            <person name="Islam M.K."/>
            <person name="Roy D.K."/>
            <person name="Haider R."/>
            <person name="Moosa M.M."/>
            <person name="Elias S.M."/>
            <person name="Hasan A.M."/>
            <person name="Jahan S."/>
            <person name="Shafiuddin M."/>
            <person name="Mahmood N."/>
            <person name="Shommy N.S."/>
        </authorList>
    </citation>
    <scope>NUCLEOTIDE SEQUENCE [LARGE SCALE GENOMIC DNA]</scope>
    <source>
        <strain evidence="2">cv. O-4</strain>
    </source>
</reference>